<reference evidence="9 10" key="1">
    <citation type="submission" date="2016-02" db="EMBL/GenBank/DDBJ databases">
        <title>Draft genome sequence of Thermodesulfatator sp. S606.</title>
        <authorList>
            <person name="Lai Q."/>
            <person name="Cao J."/>
            <person name="Dupont S."/>
            <person name="Shao Z."/>
            <person name="Jebbar M."/>
            <person name="Alain K."/>
        </authorList>
    </citation>
    <scope>NUCLEOTIDE SEQUENCE [LARGE SCALE GENOMIC DNA]</scope>
    <source>
        <strain evidence="9 10">S606</strain>
    </source>
</reference>
<dbReference type="Proteomes" id="UP000076964">
    <property type="component" value="Unassembled WGS sequence"/>
</dbReference>
<dbReference type="PANTHER" id="PTHR11545">
    <property type="entry name" value="RIBOSOMAL PROTEIN L13"/>
    <property type="match status" value="1"/>
</dbReference>
<dbReference type="PIRSF" id="PIRSF002181">
    <property type="entry name" value="Ribosomal_L13"/>
    <property type="match status" value="1"/>
</dbReference>
<evidence type="ECO:0000256" key="8">
    <source>
        <dbReference type="RuleBase" id="RU003878"/>
    </source>
</evidence>
<sequence length="147" mass="16801">MAIFTSQTPMLKKEEVKRAWYVVDAKGKTLGRLASIIAYRLQGKHRPDYTPHVDAGDFIVVVNADKVKLSGKKLDQKIYWRHSGYMGGIKLTPAKKMLANKPEEVIRLAVKRMLPKNRLGRKMLKKLKVYRGEAHPHTAQKPKVLEI</sequence>
<comment type="subunit">
    <text evidence="2 6">Part of the 50S ribosomal subunit.</text>
</comment>
<dbReference type="GO" id="GO:0017148">
    <property type="term" value="P:negative regulation of translation"/>
    <property type="evidence" value="ECO:0007669"/>
    <property type="project" value="TreeGrafter"/>
</dbReference>
<evidence type="ECO:0000256" key="4">
    <source>
        <dbReference type="ARBA" id="ARBA00023274"/>
    </source>
</evidence>
<evidence type="ECO:0000256" key="3">
    <source>
        <dbReference type="ARBA" id="ARBA00022980"/>
    </source>
</evidence>
<comment type="caution">
    <text evidence="9">The sequence shown here is derived from an EMBL/GenBank/DDBJ whole genome shotgun (WGS) entry which is preliminary data.</text>
</comment>
<dbReference type="NCBIfam" id="TIGR01066">
    <property type="entry name" value="rplM_bact"/>
    <property type="match status" value="1"/>
</dbReference>
<gene>
    <name evidence="6 8" type="primary">rplM</name>
    <name evidence="9" type="ORF">TH606_07170</name>
</gene>
<dbReference type="SUPFAM" id="SSF52161">
    <property type="entry name" value="Ribosomal protein L13"/>
    <property type="match status" value="1"/>
</dbReference>
<dbReference type="GO" id="GO:0022625">
    <property type="term" value="C:cytosolic large ribosomal subunit"/>
    <property type="evidence" value="ECO:0007669"/>
    <property type="project" value="TreeGrafter"/>
</dbReference>
<keyword evidence="3 6" id="KW-0689">Ribosomal protein</keyword>
<dbReference type="InterPro" id="IPR023563">
    <property type="entry name" value="Ribosomal_uL13_CS"/>
</dbReference>
<dbReference type="InterPro" id="IPR005823">
    <property type="entry name" value="Ribosomal_uL13_bac-type"/>
</dbReference>
<dbReference type="GO" id="GO:0003729">
    <property type="term" value="F:mRNA binding"/>
    <property type="evidence" value="ECO:0007669"/>
    <property type="project" value="TreeGrafter"/>
</dbReference>
<dbReference type="GO" id="GO:0006412">
    <property type="term" value="P:translation"/>
    <property type="evidence" value="ECO:0007669"/>
    <property type="project" value="UniProtKB-UniRule"/>
</dbReference>
<dbReference type="FunFam" id="3.90.1180.10:FF:000001">
    <property type="entry name" value="50S ribosomal protein L13"/>
    <property type="match status" value="1"/>
</dbReference>
<dbReference type="CDD" id="cd00392">
    <property type="entry name" value="Ribosomal_L13"/>
    <property type="match status" value="1"/>
</dbReference>
<protein>
    <recommendedName>
        <fullName evidence="5 6">Large ribosomal subunit protein uL13</fullName>
    </recommendedName>
</protein>
<keyword evidence="4 6" id="KW-0687">Ribonucleoprotein</keyword>
<comment type="function">
    <text evidence="6 8">This protein is one of the early assembly proteins of the 50S ribosomal subunit, although it is not seen to bind rRNA by itself. It is important during the early stages of 50S assembly.</text>
</comment>
<dbReference type="RefSeq" id="WP_068542400.1">
    <property type="nucleotide sequence ID" value="NZ_LSFI01000031.1"/>
</dbReference>
<dbReference type="OrthoDB" id="9801330at2"/>
<dbReference type="AlphaFoldDB" id="A0A177E5Y3"/>
<dbReference type="PANTHER" id="PTHR11545:SF2">
    <property type="entry name" value="LARGE RIBOSOMAL SUBUNIT PROTEIN UL13M"/>
    <property type="match status" value="1"/>
</dbReference>
<dbReference type="Gene3D" id="3.90.1180.10">
    <property type="entry name" value="Ribosomal protein L13"/>
    <property type="match status" value="1"/>
</dbReference>
<dbReference type="GO" id="GO:0003735">
    <property type="term" value="F:structural constituent of ribosome"/>
    <property type="evidence" value="ECO:0007669"/>
    <property type="project" value="InterPro"/>
</dbReference>
<dbReference type="PROSITE" id="PS00783">
    <property type="entry name" value="RIBOSOMAL_L13"/>
    <property type="match status" value="1"/>
</dbReference>
<evidence type="ECO:0000256" key="6">
    <source>
        <dbReference type="HAMAP-Rule" id="MF_01366"/>
    </source>
</evidence>
<evidence type="ECO:0000256" key="2">
    <source>
        <dbReference type="ARBA" id="ARBA00011838"/>
    </source>
</evidence>
<dbReference type="HAMAP" id="MF_01366">
    <property type="entry name" value="Ribosomal_uL13"/>
    <property type="match status" value="1"/>
</dbReference>
<proteinExistence type="inferred from homology"/>
<evidence type="ECO:0000256" key="5">
    <source>
        <dbReference type="ARBA" id="ARBA00035201"/>
    </source>
</evidence>
<dbReference type="InterPro" id="IPR036899">
    <property type="entry name" value="Ribosomal_uL13_sf"/>
</dbReference>
<dbReference type="Pfam" id="PF00572">
    <property type="entry name" value="Ribosomal_L13"/>
    <property type="match status" value="1"/>
</dbReference>
<evidence type="ECO:0000313" key="10">
    <source>
        <dbReference type="Proteomes" id="UP000076964"/>
    </source>
</evidence>
<name>A0A177E5Y3_9BACT</name>
<keyword evidence="10" id="KW-1185">Reference proteome</keyword>
<evidence type="ECO:0000313" key="9">
    <source>
        <dbReference type="EMBL" id="OAG27373.1"/>
    </source>
</evidence>
<dbReference type="InterPro" id="IPR005822">
    <property type="entry name" value="Ribosomal_uL13"/>
</dbReference>
<organism evidence="9 10">
    <name type="scientific">Thermodesulfatator autotrophicus</name>
    <dbReference type="NCBI Taxonomy" id="1795632"/>
    <lineage>
        <taxon>Bacteria</taxon>
        <taxon>Pseudomonadati</taxon>
        <taxon>Thermodesulfobacteriota</taxon>
        <taxon>Thermodesulfobacteria</taxon>
        <taxon>Thermodesulfobacteriales</taxon>
        <taxon>Thermodesulfatatoraceae</taxon>
        <taxon>Thermodesulfatator</taxon>
    </lineage>
</organism>
<accession>A0A177E5Y3</accession>
<comment type="similarity">
    <text evidence="1 6 7">Belongs to the universal ribosomal protein uL13 family.</text>
</comment>
<dbReference type="STRING" id="1795632.TH606_07170"/>
<evidence type="ECO:0000256" key="7">
    <source>
        <dbReference type="RuleBase" id="RU003877"/>
    </source>
</evidence>
<evidence type="ECO:0000256" key="1">
    <source>
        <dbReference type="ARBA" id="ARBA00006227"/>
    </source>
</evidence>
<dbReference type="EMBL" id="LSFI01000031">
    <property type="protein sequence ID" value="OAG27373.1"/>
    <property type="molecule type" value="Genomic_DNA"/>
</dbReference>